<protein>
    <recommendedName>
        <fullName evidence="3">OmpA-like domain-containing protein</fullName>
    </recommendedName>
</protein>
<accession>A0ABP3PIZ6</accession>
<dbReference type="InterPro" id="IPR006665">
    <property type="entry name" value="OmpA-like"/>
</dbReference>
<organism evidence="4 5">
    <name type="scientific">Rhizomicrobium electricum</name>
    <dbReference type="NCBI Taxonomy" id="480070"/>
    <lineage>
        <taxon>Bacteria</taxon>
        <taxon>Pseudomonadati</taxon>
        <taxon>Pseudomonadota</taxon>
        <taxon>Alphaproteobacteria</taxon>
        <taxon>Micropepsales</taxon>
        <taxon>Micropepsaceae</taxon>
        <taxon>Rhizomicrobium</taxon>
    </lineage>
</organism>
<proteinExistence type="predicted"/>
<dbReference type="Pfam" id="PF00691">
    <property type="entry name" value="OmpA"/>
    <property type="match status" value="1"/>
</dbReference>
<dbReference type="Gene3D" id="3.30.1330.60">
    <property type="entry name" value="OmpA-like domain"/>
    <property type="match status" value="1"/>
</dbReference>
<evidence type="ECO:0000259" key="3">
    <source>
        <dbReference type="PROSITE" id="PS51123"/>
    </source>
</evidence>
<dbReference type="Proteomes" id="UP001499951">
    <property type="component" value="Unassembled WGS sequence"/>
</dbReference>
<feature type="region of interest" description="Disordered" evidence="2">
    <location>
        <begin position="367"/>
        <end position="388"/>
    </location>
</feature>
<dbReference type="PROSITE" id="PS51257">
    <property type="entry name" value="PROKAR_LIPOPROTEIN"/>
    <property type="match status" value="1"/>
</dbReference>
<evidence type="ECO:0000256" key="1">
    <source>
        <dbReference type="PROSITE-ProRule" id="PRU00473"/>
    </source>
</evidence>
<sequence length="388" mass="41506">MSTFRNLAVTALAGLACSGCTYWQNQAESLYKGQALIADNVYLLKEKDKANPAYDARSEDLPTPCSQNGIDSWTGAANADQIRKCTYAMMLLIDVRWAHFSDAVHGTVTYGNATLDTASVGLNTAGTLATGGTSQILNAAAAGLGAFKATLNQDILYKNSIELILLQMRTNRSAAANTIVARLGTPFGYRNMYEAAVDLYIYARAGSWTEALASLQTDTSIRQRVCDIQLMYTKLNSDGTVTAPEGADKDSVLGRTNTLLATSNNRDALLNDCAVYKQYKLAAASDANAQPVKVTFIRGSEFNEKAAGEIKKVADTFKKGGYAKILVQGETDSSGKPDANKELGKARAKEVAKELARLGIAENVIDTSEEPKPNGERAATITLKKAAP</sequence>
<keyword evidence="5" id="KW-1185">Reference proteome</keyword>
<gene>
    <name evidence="4" type="ORF">GCM10008942_14480</name>
</gene>
<evidence type="ECO:0000313" key="5">
    <source>
        <dbReference type="Proteomes" id="UP001499951"/>
    </source>
</evidence>
<dbReference type="SUPFAM" id="SSF103088">
    <property type="entry name" value="OmpA-like"/>
    <property type="match status" value="1"/>
</dbReference>
<evidence type="ECO:0000256" key="2">
    <source>
        <dbReference type="SAM" id="MobiDB-lite"/>
    </source>
</evidence>
<dbReference type="InterPro" id="IPR036737">
    <property type="entry name" value="OmpA-like_sf"/>
</dbReference>
<keyword evidence="1" id="KW-0472">Membrane</keyword>
<dbReference type="PROSITE" id="PS51123">
    <property type="entry name" value="OMPA_2"/>
    <property type="match status" value="1"/>
</dbReference>
<dbReference type="EMBL" id="BAAADD010000003">
    <property type="protein sequence ID" value="GAA0567079.1"/>
    <property type="molecule type" value="Genomic_DNA"/>
</dbReference>
<dbReference type="RefSeq" id="WP_166933030.1">
    <property type="nucleotide sequence ID" value="NZ_BAAADD010000003.1"/>
</dbReference>
<reference evidence="5" key="1">
    <citation type="journal article" date="2019" name="Int. J. Syst. Evol. Microbiol.">
        <title>The Global Catalogue of Microorganisms (GCM) 10K type strain sequencing project: providing services to taxonomists for standard genome sequencing and annotation.</title>
        <authorList>
            <consortium name="The Broad Institute Genomics Platform"/>
            <consortium name="The Broad Institute Genome Sequencing Center for Infectious Disease"/>
            <person name="Wu L."/>
            <person name="Ma J."/>
        </authorList>
    </citation>
    <scope>NUCLEOTIDE SEQUENCE [LARGE SCALE GENOMIC DNA]</scope>
    <source>
        <strain evidence="5">JCM 15089</strain>
    </source>
</reference>
<name>A0ABP3PIZ6_9PROT</name>
<evidence type="ECO:0000313" key="4">
    <source>
        <dbReference type="EMBL" id="GAA0567079.1"/>
    </source>
</evidence>
<feature type="domain" description="OmpA-like" evidence="3">
    <location>
        <begin position="283"/>
        <end position="388"/>
    </location>
</feature>
<comment type="caution">
    <text evidence="4">The sequence shown here is derived from an EMBL/GenBank/DDBJ whole genome shotgun (WGS) entry which is preliminary data.</text>
</comment>